<dbReference type="Ensembl" id="ENSPSTT00000006040.1">
    <property type="protein sequence ID" value="ENSPSTP00000005757.1"/>
    <property type="gene ID" value="ENSPSTG00000004069.1"/>
</dbReference>
<dbReference type="GO" id="GO:0046872">
    <property type="term" value="F:metal ion binding"/>
    <property type="evidence" value="ECO:0007669"/>
    <property type="project" value="UniProtKB-KW"/>
</dbReference>
<protein>
    <submittedName>
        <fullName evidence="8">Uncharacterized protein</fullName>
    </submittedName>
</protein>
<evidence type="ECO:0000256" key="5">
    <source>
        <dbReference type="ARBA" id="ARBA00024361"/>
    </source>
</evidence>
<keyword evidence="3" id="KW-0862">Zinc</keyword>
<feature type="region of interest" description="Disordered" evidence="6">
    <location>
        <begin position="97"/>
        <end position="117"/>
    </location>
</feature>
<keyword evidence="7" id="KW-0812">Transmembrane</keyword>
<dbReference type="InterPro" id="IPR008663">
    <property type="entry name" value="LECT2"/>
</dbReference>
<keyword evidence="7" id="KW-1133">Transmembrane helix</keyword>
<keyword evidence="2" id="KW-0732">Signal</keyword>
<evidence type="ECO:0000256" key="4">
    <source>
        <dbReference type="ARBA" id="ARBA00023157"/>
    </source>
</evidence>
<evidence type="ECO:0000256" key="1">
    <source>
        <dbReference type="ARBA" id="ARBA00022723"/>
    </source>
</evidence>
<accession>A0A8C9FYI5</accession>
<dbReference type="InterPro" id="IPR011055">
    <property type="entry name" value="Dup_hybrid_motif"/>
</dbReference>
<organism evidence="8 9">
    <name type="scientific">Pavo cristatus</name>
    <name type="common">Indian peafowl</name>
    <name type="synonym">Blue peafowl</name>
    <dbReference type="NCBI Taxonomy" id="9049"/>
    <lineage>
        <taxon>Eukaryota</taxon>
        <taxon>Metazoa</taxon>
        <taxon>Chordata</taxon>
        <taxon>Craniata</taxon>
        <taxon>Vertebrata</taxon>
        <taxon>Euteleostomi</taxon>
        <taxon>Archelosauria</taxon>
        <taxon>Archosauria</taxon>
        <taxon>Dinosauria</taxon>
        <taxon>Saurischia</taxon>
        <taxon>Theropoda</taxon>
        <taxon>Coelurosauria</taxon>
        <taxon>Aves</taxon>
        <taxon>Neognathae</taxon>
        <taxon>Galloanserae</taxon>
        <taxon>Galliformes</taxon>
        <taxon>Phasianidae</taxon>
        <taxon>Phasianinae</taxon>
        <taxon>Pavo</taxon>
    </lineage>
</organism>
<keyword evidence="7" id="KW-0472">Membrane</keyword>
<keyword evidence="1" id="KW-0479">Metal-binding</keyword>
<sequence>MSSSSSLCLWCSHLSLHFPFPNKPATPTALLFAVFLILLHFQNCHLSGRDKSFCVKLVCIHPIRYNGRISKGQVLGRMLPMQRVFPGITSHIHVENCDHSDPTSNLERGKGRSEMEV</sequence>
<evidence type="ECO:0000313" key="9">
    <source>
        <dbReference type="Proteomes" id="UP000694428"/>
    </source>
</evidence>
<evidence type="ECO:0000256" key="6">
    <source>
        <dbReference type="SAM" id="MobiDB-lite"/>
    </source>
</evidence>
<proteinExistence type="inferred from homology"/>
<feature type="transmembrane region" description="Helical" evidence="7">
    <location>
        <begin position="24"/>
        <end position="41"/>
    </location>
</feature>
<dbReference type="Gene3D" id="2.70.70.10">
    <property type="entry name" value="Glucose Permease (Domain IIA)"/>
    <property type="match status" value="1"/>
</dbReference>
<dbReference type="Ensembl" id="ENSPSTT00000020706.1">
    <property type="protein sequence ID" value="ENSPSTP00000019755.1"/>
    <property type="gene ID" value="ENSPSTG00000014295.1"/>
</dbReference>
<evidence type="ECO:0000256" key="7">
    <source>
        <dbReference type="SAM" id="Phobius"/>
    </source>
</evidence>
<comment type="similarity">
    <text evidence="5">Belongs to the LECT2/MIM-1 family.</text>
</comment>
<dbReference type="PANTHER" id="PTHR11329">
    <property type="entry name" value="LEUKOCYTE CELL-DERIVED CHEMOTAXIN 2"/>
    <property type="match status" value="1"/>
</dbReference>
<evidence type="ECO:0000313" key="8">
    <source>
        <dbReference type="Ensembl" id="ENSPSTP00000019755.1"/>
    </source>
</evidence>
<dbReference type="Proteomes" id="UP000694428">
    <property type="component" value="Unplaced"/>
</dbReference>
<keyword evidence="9" id="KW-1185">Reference proteome</keyword>
<keyword evidence="4" id="KW-1015">Disulfide bond</keyword>
<evidence type="ECO:0000256" key="2">
    <source>
        <dbReference type="ARBA" id="ARBA00022729"/>
    </source>
</evidence>
<dbReference type="AlphaFoldDB" id="A0A8C9FYI5"/>
<reference evidence="8" key="1">
    <citation type="submission" date="2025-05" db="UniProtKB">
        <authorList>
            <consortium name="Ensembl"/>
        </authorList>
    </citation>
    <scope>IDENTIFICATION</scope>
</reference>
<dbReference type="PANTHER" id="PTHR11329:SF0">
    <property type="entry name" value="LEUKOCYTE CELL-DERIVED CHEMOTAXIN-2"/>
    <property type="match status" value="1"/>
</dbReference>
<name>A0A8C9FYI5_PAVCR</name>
<evidence type="ECO:0000256" key="3">
    <source>
        <dbReference type="ARBA" id="ARBA00022833"/>
    </source>
</evidence>